<dbReference type="SUPFAM" id="SSF52540">
    <property type="entry name" value="P-loop containing nucleoside triphosphate hydrolases"/>
    <property type="match status" value="1"/>
</dbReference>
<name>A0A290QA83_9BACT</name>
<proteinExistence type="inferred from homology"/>
<keyword evidence="7" id="KW-1185">Reference proteome</keyword>
<evidence type="ECO:0000256" key="1">
    <source>
        <dbReference type="ARBA" id="ARBA00022448"/>
    </source>
</evidence>
<dbReference type="InterPro" id="IPR003593">
    <property type="entry name" value="AAA+_ATPase"/>
</dbReference>
<evidence type="ECO:0000313" key="6">
    <source>
        <dbReference type="EMBL" id="ATC65605.1"/>
    </source>
</evidence>
<keyword evidence="1" id="KW-0813">Transport</keyword>
<dbReference type="GO" id="GO:0022857">
    <property type="term" value="F:transmembrane transporter activity"/>
    <property type="evidence" value="ECO:0007669"/>
    <property type="project" value="TreeGrafter"/>
</dbReference>
<dbReference type="GO" id="GO:0016887">
    <property type="term" value="F:ATP hydrolysis activity"/>
    <property type="evidence" value="ECO:0007669"/>
    <property type="project" value="InterPro"/>
</dbReference>
<dbReference type="RefSeq" id="WP_096057234.1">
    <property type="nucleotide sequence ID" value="NZ_CP023344.1"/>
</dbReference>
<dbReference type="SMART" id="SM00382">
    <property type="entry name" value="AAA"/>
    <property type="match status" value="1"/>
</dbReference>
<protein>
    <submittedName>
        <fullName evidence="6">Macrolide ABC transporter ATP-binding protein</fullName>
    </submittedName>
</protein>
<dbReference type="InterPro" id="IPR015854">
    <property type="entry name" value="ABC_transpr_LolD-like"/>
</dbReference>
<evidence type="ECO:0000259" key="5">
    <source>
        <dbReference type="PROSITE" id="PS50893"/>
    </source>
</evidence>
<reference evidence="6 7" key="1">
    <citation type="submission" date="2017-09" db="EMBL/GenBank/DDBJ databases">
        <title>Complete genome sequence of Verrucomicrobial strain HZ-65, isolated from freshwater.</title>
        <authorList>
            <person name="Choi A."/>
        </authorList>
    </citation>
    <scope>NUCLEOTIDE SEQUENCE [LARGE SCALE GENOMIC DNA]</scope>
    <source>
        <strain evidence="6 7">HZ-65</strain>
    </source>
</reference>
<gene>
    <name evidence="6" type="ORF">CMV30_17545</name>
</gene>
<evidence type="ECO:0000256" key="2">
    <source>
        <dbReference type="ARBA" id="ARBA00022741"/>
    </source>
</evidence>
<dbReference type="FunFam" id="3.40.50.300:FF:000032">
    <property type="entry name" value="Export ABC transporter ATP-binding protein"/>
    <property type="match status" value="1"/>
</dbReference>
<feature type="domain" description="ABC transporter" evidence="5">
    <location>
        <begin position="5"/>
        <end position="245"/>
    </location>
</feature>
<evidence type="ECO:0000256" key="4">
    <source>
        <dbReference type="ARBA" id="ARBA00038388"/>
    </source>
</evidence>
<sequence length="258" mass="28005">MQPVVKLTDIHKTYSSGEIAVRAVRGVSIDIHKGDFVALMGASGSGKSTLMNLLGCLDRPTSGSYLLDGIDASGLDRNELADIRNQKLGFVFQGFNLLARTTALENVELPMLYSKERISGSEMRDRAMKALEIVGLGKRFDHYPSQLSGGQQQRVAIARALVNRPQVLLADEPTGNLDSKTSVEVMGVFQRLNDQGITILMVTHELDIASYCKRNLILRDGVIVSDVQVKPRLMAAEELKKLADAEVAAKLTGASAAH</sequence>
<dbReference type="OrthoDB" id="9802264at2"/>
<keyword evidence="3 6" id="KW-0067">ATP-binding</keyword>
<dbReference type="InterPro" id="IPR027417">
    <property type="entry name" value="P-loop_NTPase"/>
</dbReference>
<dbReference type="AlphaFoldDB" id="A0A290QA83"/>
<keyword evidence="2" id="KW-0547">Nucleotide-binding</keyword>
<dbReference type="GO" id="GO:0005524">
    <property type="term" value="F:ATP binding"/>
    <property type="evidence" value="ECO:0007669"/>
    <property type="project" value="UniProtKB-KW"/>
</dbReference>
<evidence type="ECO:0000256" key="3">
    <source>
        <dbReference type="ARBA" id="ARBA00022840"/>
    </source>
</evidence>
<dbReference type="InterPro" id="IPR017871">
    <property type="entry name" value="ABC_transporter-like_CS"/>
</dbReference>
<dbReference type="Gene3D" id="3.40.50.300">
    <property type="entry name" value="P-loop containing nucleotide triphosphate hydrolases"/>
    <property type="match status" value="1"/>
</dbReference>
<dbReference type="InterPro" id="IPR017911">
    <property type="entry name" value="MacB-like_ATP-bd"/>
</dbReference>
<dbReference type="GO" id="GO:0098796">
    <property type="term" value="C:membrane protein complex"/>
    <property type="evidence" value="ECO:0007669"/>
    <property type="project" value="UniProtKB-ARBA"/>
</dbReference>
<comment type="similarity">
    <text evidence="4">Belongs to the ABC transporter superfamily. Macrolide exporter (TC 3.A.1.122) family.</text>
</comment>
<dbReference type="GO" id="GO:0005886">
    <property type="term" value="C:plasma membrane"/>
    <property type="evidence" value="ECO:0007669"/>
    <property type="project" value="TreeGrafter"/>
</dbReference>
<dbReference type="Proteomes" id="UP000217265">
    <property type="component" value="Chromosome"/>
</dbReference>
<dbReference type="PANTHER" id="PTHR24220:SF86">
    <property type="entry name" value="ABC TRANSPORTER ABCH.1"/>
    <property type="match status" value="1"/>
</dbReference>
<dbReference type="PROSITE" id="PS50893">
    <property type="entry name" value="ABC_TRANSPORTER_2"/>
    <property type="match status" value="1"/>
</dbReference>
<dbReference type="InterPro" id="IPR003439">
    <property type="entry name" value="ABC_transporter-like_ATP-bd"/>
</dbReference>
<organism evidence="6 7">
    <name type="scientific">Nibricoccus aquaticus</name>
    <dbReference type="NCBI Taxonomy" id="2576891"/>
    <lineage>
        <taxon>Bacteria</taxon>
        <taxon>Pseudomonadati</taxon>
        <taxon>Verrucomicrobiota</taxon>
        <taxon>Opitutia</taxon>
        <taxon>Opitutales</taxon>
        <taxon>Opitutaceae</taxon>
        <taxon>Nibricoccus</taxon>
    </lineage>
</organism>
<dbReference type="PANTHER" id="PTHR24220">
    <property type="entry name" value="IMPORT ATP-BINDING PROTEIN"/>
    <property type="match status" value="1"/>
</dbReference>
<dbReference type="PROSITE" id="PS00211">
    <property type="entry name" value="ABC_TRANSPORTER_1"/>
    <property type="match status" value="1"/>
</dbReference>
<accession>A0A290QA83</accession>
<dbReference type="KEGG" id="vbh:CMV30_17545"/>
<dbReference type="Pfam" id="PF00005">
    <property type="entry name" value="ABC_tran"/>
    <property type="match status" value="1"/>
</dbReference>
<evidence type="ECO:0000313" key="7">
    <source>
        <dbReference type="Proteomes" id="UP000217265"/>
    </source>
</evidence>
<dbReference type="CDD" id="cd03255">
    <property type="entry name" value="ABC_MJ0796_LolCDE_FtsE"/>
    <property type="match status" value="1"/>
</dbReference>
<dbReference type="EMBL" id="CP023344">
    <property type="protein sequence ID" value="ATC65605.1"/>
    <property type="molecule type" value="Genomic_DNA"/>
</dbReference>